<gene>
    <name evidence="14" type="ORF">O7M46_03475</name>
</gene>
<name>A0ABT9KFN3_9PAST</name>
<feature type="chain" id="PRO_5046116703" evidence="12">
    <location>
        <begin position="20"/>
        <end position="668"/>
    </location>
</feature>
<evidence type="ECO:0000256" key="7">
    <source>
        <dbReference type="ARBA" id="ARBA00023077"/>
    </source>
</evidence>
<keyword evidence="6" id="KW-0677">Repeat</keyword>
<evidence type="ECO:0000256" key="5">
    <source>
        <dbReference type="ARBA" id="ARBA00022729"/>
    </source>
</evidence>
<evidence type="ECO:0000256" key="12">
    <source>
        <dbReference type="SAM" id="SignalP"/>
    </source>
</evidence>
<feature type="signal peptide" evidence="12">
    <location>
        <begin position="1"/>
        <end position="19"/>
    </location>
</feature>
<dbReference type="Gene3D" id="2.170.130.10">
    <property type="entry name" value="TonB-dependent receptor, plug domain"/>
    <property type="match status" value="1"/>
</dbReference>
<evidence type="ECO:0000256" key="6">
    <source>
        <dbReference type="ARBA" id="ARBA00022737"/>
    </source>
</evidence>
<sequence length="668" mass="76576">MQKTFLYSAIALTCASSNAQVFQLGQIEVIAENSSDLSTTRLEYQDLDKNTITNVAKVAKITPGVSFERIGARSEQNINVRGFDARRVPVYIDGIPVYVPYDGNMDLGRFTTFDLSRIDISKGSSSVLYGANTMGGAINLISRKPTKSLEGTLGYGFQKGRDAKTTTNQTYFSLGSKQEQFYAQINGSFVERQGLQLSHRYKQQGKSLEDGGRAEQSVHRDKKLSVKLAYTPNNTDEYAFVLSTQKAKKEQPFYAGKHESASRFWRWNAWDKDSLYFLSHTQFAPHNAYINGKVFYDTFKNDLEIFKDATFTTSDISYYRDYTYGAGIELGADLTAQHRLKLALNYKADIHREHDNHDPVTKNKDHTYSVGLEHTYQLASNTQWISGISYDYRQAKRAEKFDAQSGGKNPPKSINPFRLGTQHALNYQIKLSHRFDKNDEFAASFAKKTHLPTMKERYSRRFGTVEPNPFLGPETAYHYELSYLRTFNDWLRLEGALFYSDIHDAIEEVTIPNHPDHRKQNQNYGKEIRKGIEFAATAFVTDNLTLGANYTYLRAKNRTYNEMIIHHVPRHKIFMYADWKVLPNLALYVSQEAETGRYSFDRISNRKIKANTTKVAGFGVTHTKLTYHATSNFVLDVGINNIFDKNYYYTYGMPEEGRVYFANIKYMF</sequence>
<keyword evidence="7" id="KW-0798">TonB box</keyword>
<dbReference type="PROSITE" id="PS01156">
    <property type="entry name" value="TONB_DEPENDENT_REC_2"/>
    <property type="match status" value="1"/>
</dbReference>
<evidence type="ECO:0000259" key="13">
    <source>
        <dbReference type="Pfam" id="PF07715"/>
    </source>
</evidence>
<comment type="caution">
    <text evidence="14">The sequence shown here is derived from an EMBL/GenBank/DDBJ whole genome shotgun (WGS) entry which is preliminary data.</text>
</comment>
<evidence type="ECO:0000256" key="3">
    <source>
        <dbReference type="ARBA" id="ARBA00022452"/>
    </source>
</evidence>
<reference evidence="14 15" key="1">
    <citation type="submission" date="2022-12" db="EMBL/GenBank/DDBJ databases">
        <title>Genome sequence of Pasteurellaceae Bisgaard Taxon 45.</title>
        <authorList>
            <person name="Foggin C."/>
            <person name="Rosen L.E."/>
            <person name="Henton M."/>
            <person name="Buys A."/>
            <person name="Floyd T."/>
            <person name="Turner A.D."/>
            <person name="Tarbin J."/>
            <person name="Lloyd A.S."/>
            <person name="Chaitezvi C."/>
            <person name="Ellis R.J."/>
            <person name="Roberts H.C."/>
            <person name="Dastjerdi A."/>
            <person name="Nunez A."/>
            <person name="Van Vliet A.H."/>
            <person name="Steinbach F."/>
        </authorList>
    </citation>
    <scope>NUCLEOTIDE SEQUENCE [LARGE SCALE GENOMIC DNA]</scope>
    <source>
        <strain evidence="14 15">VF20HR</strain>
    </source>
</reference>
<organism evidence="14 15">
    <name type="scientific">Bisgaard Taxon 45</name>
    <dbReference type="NCBI Taxonomy" id="304289"/>
    <lineage>
        <taxon>Bacteria</taxon>
        <taxon>Pseudomonadati</taxon>
        <taxon>Pseudomonadota</taxon>
        <taxon>Gammaproteobacteria</taxon>
        <taxon>Pasteurellales</taxon>
        <taxon>Pasteurellaceae</taxon>
    </lineage>
</organism>
<keyword evidence="9 10" id="KW-0998">Cell outer membrane</keyword>
<dbReference type="Gene3D" id="2.40.170.20">
    <property type="entry name" value="TonB-dependent receptor, beta-barrel domain"/>
    <property type="match status" value="1"/>
</dbReference>
<keyword evidence="2 10" id="KW-0813">Transport</keyword>
<comment type="similarity">
    <text evidence="10">Belongs to the TonB-dependent receptor family.</text>
</comment>
<evidence type="ECO:0000313" key="14">
    <source>
        <dbReference type="EMBL" id="MDP9500007.1"/>
    </source>
</evidence>
<feature type="short sequence motif" description="TonB C-terminal box" evidence="11">
    <location>
        <begin position="651"/>
        <end position="668"/>
    </location>
</feature>
<dbReference type="InterPro" id="IPR039426">
    <property type="entry name" value="TonB-dep_rcpt-like"/>
</dbReference>
<proteinExistence type="inferred from homology"/>
<feature type="domain" description="TonB-dependent receptor plug" evidence="13">
    <location>
        <begin position="35"/>
        <end position="137"/>
    </location>
</feature>
<keyword evidence="4 10" id="KW-0812">Transmembrane</keyword>
<dbReference type="Pfam" id="PF07715">
    <property type="entry name" value="Plug"/>
    <property type="match status" value="1"/>
</dbReference>
<evidence type="ECO:0000256" key="8">
    <source>
        <dbReference type="ARBA" id="ARBA00023136"/>
    </source>
</evidence>
<dbReference type="CDD" id="cd01347">
    <property type="entry name" value="ligand_gated_channel"/>
    <property type="match status" value="1"/>
</dbReference>
<dbReference type="InterPro" id="IPR012910">
    <property type="entry name" value="Plug_dom"/>
</dbReference>
<evidence type="ECO:0000313" key="15">
    <source>
        <dbReference type="Proteomes" id="UP001224083"/>
    </source>
</evidence>
<dbReference type="PROSITE" id="PS52016">
    <property type="entry name" value="TONB_DEPENDENT_REC_3"/>
    <property type="match status" value="1"/>
</dbReference>
<evidence type="ECO:0000256" key="2">
    <source>
        <dbReference type="ARBA" id="ARBA00022448"/>
    </source>
</evidence>
<protein>
    <submittedName>
        <fullName evidence="14">TonB-dependent receptor</fullName>
    </submittedName>
</protein>
<evidence type="ECO:0000256" key="10">
    <source>
        <dbReference type="PROSITE-ProRule" id="PRU01360"/>
    </source>
</evidence>
<evidence type="ECO:0000256" key="11">
    <source>
        <dbReference type="PROSITE-ProRule" id="PRU10144"/>
    </source>
</evidence>
<keyword evidence="5 12" id="KW-0732">Signal</keyword>
<keyword evidence="14" id="KW-0675">Receptor</keyword>
<keyword evidence="3 10" id="KW-1134">Transmembrane beta strand</keyword>
<keyword evidence="15" id="KW-1185">Reference proteome</keyword>
<accession>A0ABT9KFN3</accession>
<dbReference type="InterPro" id="IPR036942">
    <property type="entry name" value="Beta-barrel_TonB_sf"/>
</dbReference>
<dbReference type="InterPro" id="IPR037066">
    <property type="entry name" value="Plug_dom_sf"/>
</dbReference>
<comment type="subcellular location">
    <subcellularLocation>
        <location evidence="1 10">Cell outer membrane</location>
        <topology evidence="1 10">Multi-pass membrane protein</topology>
    </subcellularLocation>
</comment>
<dbReference type="PANTHER" id="PTHR30069">
    <property type="entry name" value="TONB-DEPENDENT OUTER MEMBRANE RECEPTOR"/>
    <property type="match status" value="1"/>
</dbReference>
<evidence type="ECO:0000256" key="9">
    <source>
        <dbReference type="ARBA" id="ARBA00023237"/>
    </source>
</evidence>
<evidence type="ECO:0000256" key="1">
    <source>
        <dbReference type="ARBA" id="ARBA00004571"/>
    </source>
</evidence>
<keyword evidence="8 10" id="KW-0472">Membrane</keyword>
<dbReference type="Proteomes" id="UP001224083">
    <property type="component" value="Unassembled WGS sequence"/>
</dbReference>
<dbReference type="InterPro" id="IPR010917">
    <property type="entry name" value="TonB_rcpt_CS"/>
</dbReference>
<dbReference type="SUPFAM" id="SSF56935">
    <property type="entry name" value="Porins"/>
    <property type="match status" value="1"/>
</dbReference>
<dbReference type="PANTHER" id="PTHR30069:SF29">
    <property type="entry name" value="HEMOGLOBIN AND HEMOGLOBIN-HAPTOGLOBIN-BINDING PROTEIN 1-RELATED"/>
    <property type="match status" value="1"/>
</dbReference>
<dbReference type="EMBL" id="JAQAHH010000004">
    <property type="protein sequence ID" value="MDP9500007.1"/>
    <property type="molecule type" value="Genomic_DNA"/>
</dbReference>
<evidence type="ECO:0000256" key="4">
    <source>
        <dbReference type="ARBA" id="ARBA00022692"/>
    </source>
</evidence>